<keyword evidence="1" id="KW-0436">Ligase</keyword>
<dbReference type="SUPFAM" id="SSF51246">
    <property type="entry name" value="Rudiment single hybrid motif"/>
    <property type="match status" value="1"/>
</dbReference>
<evidence type="ECO:0000313" key="8">
    <source>
        <dbReference type="EMBL" id="MBI3539800.1"/>
    </source>
</evidence>
<dbReference type="PROSITE" id="PS00867">
    <property type="entry name" value="CPSASE_2"/>
    <property type="match status" value="1"/>
</dbReference>
<dbReference type="SMART" id="SM00878">
    <property type="entry name" value="Biotin_carb_C"/>
    <property type="match status" value="1"/>
</dbReference>
<dbReference type="InterPro" id="IPR011054">
    <property type="entry name" value="Rudment_hybrid_motif"/>
</dbReference>
<sequence length="466" mass="50941">DRTALHVLMADEAYPIGPGPSRESYLDLERVIETAQRVRADAIHPGYGFFAESAAFARACEAAGIVFIGPAPETIEALGDKLAAREAARAAGVPLVPGTPGPVDSLAAARAAAKTIGYPVMLKAAAGGGGKGMRMVRAARQLDAAWTLTRGEAAAAFGDDRMYLERAIERPRHIEAQILADGRGRVVFLGERECSVQRRHQKLLEETPSPLFDARRRAAFGAAACRIAKQVGYRGAGTVEFIVDARGAFYFLEVNTRLQVEHPVTEMVTGLDLVAEQVRIAEGRGFSFGARPPAPRGWAMETRIIAEDPARQFMPSVGRIERVRFPQGPGVRNDAGVYRGYEIPIYYDSLLAKLVVWGEDRERARKRLARALREFVLEGVHTNIAFHRWLVEHPEFAAGRLSTGFLDEHFTAEALAPNREATAVALLAAALHAREERGRVTLPAAANGARRSRWSTETRRIGRPVR</sequence>
<dbReference type="Pfam" id="PF02785">
    <property type="entry name" value="Biotin_carb_C"/>
    <property type="match status" value="1"/>
</dbReference>
<dbReference type="InterPro" id="IPR005482">
    <property type="entry name" value="Biotin_COase_C"/>
</dbReference>
<protein>
    <submittedName>
        <fullName evidence="8">ATP-grasp domain-containing protein</fullName>
    </submittedName>
</protein>
<organism evidence="8 9">
    <name type="scientific">Eiseniibacteriota bacterium</name>
    <dbReference type="NCBI Taxonomy" id="2212470"/>
    <lineage>
        <taxon>Bacteria</taxon>
        <taxon>Candidatus Eiseniibacteriota</taxon>
    </lineage>
</organism>
<evidence type="ECO:0000259" key="7">
    <source>
        <dbReference type="PROSITE" id="PS50979"/>
    </source>
</evidence>
<dbReference type="PANTHER" id="PTHR18866:SF33">
    <property type="entry name" value="METHYLCROTONOYL-COA CARBOXYLASE SUBUNIT ALPHA, MITOCHONDRIAL-RELATED"/>
    <property type="match status" value="1"/>
</dbReference>
<feature type="domain" description="ATP-grasp" evidence="6">
    <location>
        <begin position="85"/>
        <end position="282"/>
    </location>
</feature>
<evidence type="ECO:0000256" key="2">
    <source>
        <dbReference type="ARBA" id="ARBA00022741"/>
    </source>
</evidence>
<dbReference type="Pfam" id="PF02786">
    <property type="entry name" value="CPSase_L_D2"/>
    <property type="match status" value="1"/>
</dbReference>
<dbReference type="GO" id="GO:0005524">
    <property type="term" value="F:ATP binding"/>
    <property type="evidence" value="ECO:0007669"/>
    <property type="project" value="UniProtKB-UniRule"/>
</dbReference>
<dbReference type="InterPro" id="IPR016185">
    <property type="entry name" value="PreATP-grasp_dom_sf"/>
</dbReference>
<dbReference type="GO" id="GO:0016874">
    <property type="term" value="F:ligase activity"/>
    <property type="evidence" value="ECO:0007669"/>
    <property type="project" value="UniProtKB-KW"/>
</dbReference>
<proteinExistence type="predicted"/>
<accession>A0A9D6LA41</accession>
<dbReference type="PROSITE" id="PS50979">
    <property type="entry name" value="BC"/>
    <property type="match status" value="1"/>
</dbReference>
<evidence type="ECO:0000256" key="5">
    <source>
        <dbReference type="PROSITE-ProRule" id="PRU00409"/>
    </source>
</evidence>
<dbReference type="Proteomes" id="UP000807850">
    <property type="component" value="Unassembled WGS sequence"/>
</dbReference>
<gene>
    <name evidence="8" type="ORF">HY076_05965</name>
</gene>
<evidence type="ECO:0000256" key="1">
    <source>
        <dbReference type="ARBA" id="ARBA00022598"/>
    </source>
</evidence>
<keyword evidence="3 5" id="KW-0067">ATP-binding</keyword>
<evidence type="ECO:0000256" key="3">
    <source>
        <dbReference type="ARBA" id="ARBA00022840"/>
    </source>
</evidence>
<dbReference type="FunFam" id="3.30.1490.20:FF:000003">
    <property type="entry name" value="acetyl-CoA carboxylase isoform X1"/>
    <property type="match status" value="1"/>
</dbReference>
<feature type="non-terminal residue" evidence="8">
    <location>
        <position position="1"/>
    </location>
</feature>
<dbReference type="Pfam" id="PF00289">
    <property type="entry name" value="Biotin_carb_N"/>
    <property type="match status" value="1"/>
</dbReference>
<dbReference type="PANTHER" id="PTHR18866">
    <property type="entry name" value="CARBOXYLASE:PYRUVATE/ACETYL-COA/PROPIONYL-COA CARBOXYLASE"/>
    <property type="match status" value="1"/>
</dbReference>
<dbReference type="GO" id="GO:0046872">
    <property type="term" value="F:metal ion binding"/>
    <property type="evidence" value="ECO:0007669"/>
    <property type="project" value="InterPro"/>
</dbReference>
<dbReference type="EMBL" id="JACQAY010000189">
    <property type="protein sequence ID" value="MBI3539800.1"/>
    <property type="molecule type" value="Genomic_DNA"/>
</dbReference>
<evidence type="ECO:0000256" key="4">
    <source>
        <dbReference type="ARBA" id="ARBA00023267"/>
    </source>
</evidence>
<dbReference type="SUPFAM" id="SSF56059">
    <property type="entry name" value="Glutathione synthetase ATP-binding domain-like"/>
    <property type="match status" value="1"/>
</dbReference>
<dbReference type="InterPro" id="IPR011764">
    <property type="entry name" value="Biotin_carboxylation_dom"/>
</dbReference>
<dbReference type="InterPro" id="IPR011761">
    <property type="entry name" value="ATP-grasp"/>
</dbReference>
<feature type="domain" description="Biotin carboxylation" evidence="7">
    <location>
        <begin position="1"/>
        <end position="411"/>
    </location>
</feature>
<keyword evidence="2 5" id="KW-0547">Nucleotide-binding</keyword>
<dbReference type="AlphaFoldDB" id="A0A9D6LA41"/>
<evidence type="ECO:0000313" key="9">
    <source>
        <dbReference type="Proteomes" id="UP000807850"/>
    </source>
</evidence>
<dbReference type="PROSITE" id="PS50975">
    <property type="entry name" value="ATP_GRASP"/>
    <property type="match status" value="1"/>
</dbReference>
<dbReference type="PROSITE" id="PS00866">
    <property type="entry name" value="CPSASE_1"/>
    <property type="match status" value="1"/>
</dbReference>
<dbReference type="SUPFAM" id="SSF52440">
    <property type="entry name" value="PreATP-grasp domain"/>
    <property type="match status" value="1"/>
</dbReference>
<reference evidence="8" key="1">
    <citation type="submission" date="2020-07" db="EMBL/GenBank/DDBJ databases">
        <title>Huge and variable diversity of episymbiotic CPR bacteria and DPANN archaea in groundwater ecosystems.</title>
        <authorList>
            <person name="He C.Y."/>
            <person name="Keren R."/>
            <person name="Whittaker M."/>
            <person name="Farag I.F."/>
            <person name="Doudna J."/>
            <person name="Cate J.H.D."/>
            <person name="Banfield J.F."/>
        </authorList>
    </citation>
    <scope>NUCLEOTIDE SEQUENCE</scope>
    <source>
        <strain evidence="8">NC_groundwater_928_Pr1_S-0.2um_72_17</strain>
    </source>
</reference>
<name>A0A9D6LA41_UNCEI</name>
<dbReference type="InterPro" id="IPR005479">
    <property type="entry name" value="CPAse_ATP-bd"/>
</dbReference>
<dbReference type="InterPro" id="IPR005481">
    <property type="entry name" value="BC-like_N"/>
</dbReference>
<evidence type="ECO:0000259" key="6">
    <source>
        <dbReference type="PROSITE" id="PS50975"/>
    </source>
</evidence>
<dbReference type="Gene3D" id="3.30.470.20">
    <property type="entry name" value="ATP-grasp fold, B domain"/>
    <property type="match status" value="1"/>
</dbReference>
<dbReference type="InterPro" id="IPR050856">
    <property type="entry name" value="Biotin_carboxylase_complex"/>
</dbReference>
<comment type="caution">
    <text evidence="8">The sequence shown here is derived from an EMBL/GenBank/DDBJ whole genome shotgun (WGS) entry which is preliminary data.</text>
</comment>
<keyword evidence="4" id="KW-0092">Biotin</keyword>